<name>A0A6L8VB15_9RHOB</name>
<organism evidence="3 4">
    <name type="scientific">Frigidibacter albus</name>
    <dbReference type="NCBI Taxonomy" id="1465486"/>
    <lineage>
        <taxon>Bacteria</taxon>
        <taxon>Pseudomonadati</taxon>
        <taxon>Pseudomonadota</taxon>
        <taxon>Alphaproteobacteria</taxon>
        <taxon>Rhodobacterales</taxon>
        <taxon>Paracoccaceae</taxon>
        <taxon>Frigidibacter</taxon>
    </lineage>
</organism>
<dbReference type="Pfam" id="PF07331">
    <property type="entry name" value="TctB"/>
    <property type="match status" value="1"/>
</dbReference>
<keyword evidence="4" id="KW-1185">Reference proteome</keyword>
<keyword evidence="1" id="KW-0472">Membrane</keyword>
<evidence type="ECO:0000313" key="4">
    <source>
        <dbReference type="Proteomes" id="UP000477083"/>
    </source>
</evidence>
<feature type="domain" description="DUF1468" evidence="2">
    <location>
        <begin position="10"/>
        <end position="143"/>
    </location>
</feature>
<dbReference type="OrthoDB" id="5186924at2"/>
<accession>A0A6L8VB15</accession>
<sequence length="149" mass="15393">MSTLDTRELAGGLFLIATGGLFSGYALAKYSIGTVTKMGPGMVPVALGALLVVFGIVVAVGALTKGRNTSEIRVAVPLIILGSVLVFGLLIAPFGLFPAIIGCVLVATLAEGKVRPRFSLVLAGVLCVLAWLVFVVALQLAVPLIDWPF</sequence>
<dbReference type="EMBL" id="WWNR01000001">
    <property type="protein sequence ID" value="MZQ87517.1"/>
    <property type="molecule type" value="Genomic_DNA"/>
</dbReference>
<dbReference type="Proteomes" id="UP000477083">
    <property type="component" value="Unassembled WGS sequence"/>
</dbReference>
<keyword evidence="1" id="KW-1133">Transmembrane helix</keyword>
<comment type="caution">
    <text evidence="3">The sequence shown here is derived from an EMBL/GenBank/DDBJ whole genome shotgun (WGS) entry which is preliminary data.</text>
</comment>
<feature type="transmembrane region" description="Helical" evidence="1">
    <location>
        <begin position="75"/>
        <end position="108"/>
    </location>
</feature>
<gene>
    <name evidence="3" type="ORF">GS660_00210</name>
</gene>
<dbReference type="RefSeq" id="WP_161342232.1">
    <property type="nucleotide sequence ID" value="NZ_BMGW01000001.1"/>
</dbReference>
<protein>
    <submittedName>
        <fullName evidence="3">Tripartite tricarboxylate transporter TctB family protein</fullName>
    </submittedName>
</protein>
<evidence type="ECO:0000259" key="2">
    <source>
        <dbReference type="Pfam" id="PF07331"/>
    </source>
</evidence>
<evidence type="ECO:0000313" key="3">
    <source>
        <dbReference type="EMBL" id="MZQ87517.1"/>
    </source>
</evidence>
<feature type="transmembrane region" description="Helical" evidence="1">
    <location>
        <begin position="12"/>
        <end position="30"/>
    </location>
</feature>
<dbReference type="InterPro" id="IPR009936">
    <property type="entry name" value="DUF1468"/>
</dbReference>
<proteinExistence type="predicted"/>
<evidence type="ECO:0000256" key="1">
    <source>
        <dbReference type="SAM" id="Phobius"/>
    </source>
</evidence>
<feature type="transmembrane region" description="Helical" evidence="1">
    <location>
        <begin position="120"/>
        <end position="142"/>
    </location>
</feature>
<reference evidence="3 4" key="1">
    <citation type="submission" date="2020-01" db="EMBL/GenBank/DDBJ databases">
        <title>Frigidibacter albus SP32T (=CGMCC 1.13995T).</title>
        <authorList>
            <person name="Liao X."/>
        </authorList>
    </citation>
    <scope>NUCLEOTIDE SEQUENCE [LARGE SCALE GENOMIC DNA]</scope>
    <source>
        <strain evidence="3 4">SP32</strain>
    </source>
</reference>
<dbReference type="AlphaFoldDB" id="A0A6L8VB15"/>
<keyword evidence="1" id="KW-0812">Transmembrane</keyword>
<feature type="transmembrane region" description="Helical" evidence="1">
    <location>
        <begin position="42"/>
        <end position="63"/>
    </location>
</feature>